<dbReference type="Proteomes" id="UP000044806">
    <property type="component" value="Unassembled WGS sequence"/>
</dbReference>
<accession>A0A655S2W7</accession>
<dbReference type="AlphaFoldDB" id="A0A655S2W7"/>
<proteinExistence type="predicted"/>
<dbReference type="EMBL" id="CWOW01000034">
    <property type="protein sequence ID" value="CSB16540.1"/>
    <property type="molecule type" value="Genomic_DNA"/>
</dbReference>
<name>A0A655S2W7_VIBCL</name>
<protein>
    <submittedName>
        <fullName evidence="1">Uncharacterized protein</fullName>
    </submittedName>
</protein>
<reference evidence="1 2" key="1">
    <citation type="submission" date="2015-07" db="EMBL/GenBank/DDBJ databases">
        <authorList>
            <consortium name="Pathogen Informatics"/>
        </authorList>
    </citation>
    <scope>NUCLEOTIDE SEQUENCE [LARGE SCALE GENOMIC DNA]</scope>
    <source>
        <strain evidence="1 2">A51</strain>
    </source>
</reference>
<evidence type="ECO:0000313" key="2">
    <source>
        <dbReference type="Proteomes" id="UP000044806"/>
    </source>
</evidence>
<sequence>MGKTFAQVAAILYQKSIEELSYIELLSTKNALESIGIDTVYPYGSMDNIKASLFLRINNNLSKTLLPEEVGIGSEPFIIDELLAKIIN</sequence>
<evidence type="ECO:0000313" key="1">
    <source>
        <dbReference type="EMBL" id="CSB16540.1"/>
    </source>
</evidence>
<organism evidence="1 2">
    <name type="scientific">Vibrio cholerae</name>
    <dbReference type="NCBI Taxonomy" id="666"/>
    <lineage>
        <taxon>Bacteria</taxon>
        <taxon>Pseudomonadati</taxon>
        <taxon>Pseudomonadota</taxon>
        <taxon>Gammaproteobacteria</taxon>
        <taxon>Vibrionales</taxon>
        <taxon>Vibrionaceae</taxon>
        <taxon>Vibrio</taxon>
    </lineage>
</organism>
<gene>
    <name evidence="1" type="ORF">ERS013165_03646</name>
</gene>